<dbReference type="Proteomes" id="UP000789375">
    <property type="component" value="Unassembled WGS sequence"/>
</dbReference>
<name>A0A9N9DKU2_FUNMO</name>
<proteinExistence type="predicted"/>
<gene>
    <name evidence="1" type="ORF">FMOSSE_LOCUS10871</name>
</gene>
<evidence type="ECO:0000313" key="2">
    <source>
        <dbReference type="Proteomes" id="UP000789375"/>
    </source>
</evidence>
<accession>A0A9N9DKU2</accession>
<feature type="non-terminal residue" evidence="1">
    <location>
        <position position="1"/>
    </location>
</feature>
<comment type="caution">
    <text evidence="1">The sequence shown here is derived from an EMBL/GenBank/DDBJ whole genome shotgun (WGS) entry which is preliminary data.</text>
</comment>
<evidence type="ECO:0000313" key="1">
    <source>
        <dbReference type="EMBL" id="CAG8638676.1"/>
    </source>
</evidence>
<dbReference type="EMBL" id="CAJVPP010003855">
    <property type="protein sequence ID" value="CAG8638676.1"/>
    <property type="molecule type" value="Genomic_DNA"/>
</dbReference>
<dbReference type="AlphaFoldDB" id="A0A9N9DKU2"/>
<reference evidence="1" key="1">
    <citation type="submission" date="2021-06" db="EMBL/GenBank/DDBJ databases">
        <authorList>
            <person name="Kallberg Y."/>
            <person name="Tangrot J."/>
            <person name="Rosling A."/>
        </authorList>
    </citation>
    <scope>NUCLEOTIDE SEQUENCE</scope>
    <source>
        <strain evidence="1">87-6 pot B 2015</strain>
    </source>
</reference>
<keyword evidence="2" id="KW-1185">Reference proteome</keyword>
<protein>
    <submittedName>
        <fullName evidence="1">13147_t:CDS:1</fullName>
    </submittedName>
</protein>
<sequence>MDFDHYIKDFAYDFDQTEWSVLNCLKYLETHLQYISDSKKDINDAFARTFEKLMQEERAPSIRMAETTSEQNRNSQAEADIVNSPKIEDDRTNINSNQSNDQINYAEVDKIIVNKIACLIFDSEFTLEEIWKKVMECLKKNNLRVQSIESRIVDLSNWSKVKWSRILKLPDYAQLFDRSKKKLHRDKIDKDVHELLCGEIGQIRSLNNLESWIAKFSDLKSIDAKISVIIMKFLEVNVLIMQQRERDFVVKILGPDVHEEYVELTSDMKKIDLIISLRSHKAEILALEVGNTSGSIDDTKYRKDHSKLKVIMKDCLGSLWRKLHFKKMDLEEVFPLGIQVTDGNAYTSYNILRYRRPSPESFGIT</sequence>
<organism evidence="1 2">
    <name type="scientific">Funneliformis mosseae</name>
    <name type="common">Endomycorrhizal fungus</name>
    <name type="synonym">Glomus mosseae</name>
    <dbReference type="NCBI Taxonomy" id="27381"/>
    <lineage>
        <taxon>Eukaryota</taxon>
        <taxon>Fungi</taxon>
        <taxon>Fungi incertae sedis</taxon>
        <taxon>Mucoromycota</taxon>
        <taxon>Glomeromycotina</taxon>
        <taxon>Glomeromycetes</taxon>
        <taxon>Glomerales</taxon>
        <taxon>Glomeraceae</taxon>
        <taxon>Funneliformis</taxon>
    </lineage>
</organism>